<keyword evidence="2" id="KW-1185">Reference proteome</keyword>
<accession>A0ABY4HIA3</accession>
<reference evidence="1" key="1">
    <citation type="submission" date="2021-12" db="EMBL/GenBank/DDBJ databases">
        <authorList>
            <person name="Cha I.-T."/>
            <person name="Lee K.-E."/>
            <person name="Park S.-J."/>
        </authorList>
    </citation>
    <scope>NUCLEOTIDE SEQUENCE</scope>
    <source>
        <strain evidence="1">YSM-43</strain>
    </source>
</reference>
<dbReference type="EMBL" id="CP090145">
    <property type="protein sequence ID" value="UOX32565.1"/>
    <property type="molecule type" value="Genomic_DNA"/>
</dbReference>
<evidence type="ECO:0000313" key="2">
    <source>
        <dbReference type="Proteomes" id="UP000830454"/>
    </source>
</evidence>
<name>A0ABY4HIA3_9FLAO</name>
<sequence>MKRRSFVKKVGIFTTGTIALSSTNLYATETENSLNTIDFSPVALIENELTLKGFFIDSITLKPILSPIKMEAKVKRNRFFPLNKSLESTNSSYHIQTGFSKSNIQDKIDIHIQADGYKPYNGNIYLTTKGCYIHSEEWNYNPNFKPEFTPKNINSGNQTTSSFNFHLVKI</sequence>
<proteinExistence type="predicted"/>
<protein>
    <submittedName>
        <fullName evidence="1">Uncharacterized protein</fullName>
    </submittedName>
</protein>
<organism evidence="1 2">
    <name type="scientific">Flavobacterium sediminilitoris</name>
    <dbReference type="NCBI Taxonomy" id="2024526"/>
    <lineage>
        <taxon>Bacteria</taxon>
        <taxon>Pseudomonadati</taxon>
        <taxon>Bacteroidota</taxon>
        <taxon>Flavobacteriia</taxon>
        <taxon>Flavobacteriales</taxon>
        <taxon>Flavobacteriaceae</taxon>
        <taxon>Flavobacterium</taxon>
    </lineage>
</organism>
<evidence type="ECO:0000313" key="1">
    <source>
        <dbReference type="EMBL" id="UOX32565.1"/>
    </source>
</evidence>
<gene>
    <name evidence="1" type="ORF">LXD69_10945</name>
</gene>
<dbReference type="RefSeq" id="WP_045968206.1">
    <property type="nucleotide sequence ID" value="NZ_CP090145.1"/>
</dbReference>
<reference evidence="1" key="2">
    <citation type="submission" date="2022-04" db="EMBL/GenBank/DDBJ databases">
        <title>Complete Genome Sequence of Flavobacterium sediminilitoris YSM-43, Isolated from a Tidal Sediment.</title>
        <authorList>
            <person name="Lee P.A."/>
        </authorList>
    </citation>
    <scope>NUCLEOTIDE SEQUENCE</scope>
    <source>
        <strain evidence="1">YSM-43</strain>
    </source>
</reference>
<dbReference type="Proteomes" id="UP000830454">
    <property type="component" value="Chromosome"/>
</dbReference>